<comment type="caution">
    <text evidence="1">The sequence shown here is derived from an EMBL/GenBank/DDBJ whole genome shotgun (WGS) entry which is preliminary data.</text>
</comment>
<dbReference type="EMBL" id="JAELUP010000014">
    <property type="protein sequence ID" value="MBJ6360835.1"/>
    <property type="molecule type" value="Genomic_DNA"/>
</dbReference>
<sequence>MAAENYEGAIDLKNCHNEINKWFDEALQEEHSKEVAVKLLQVAARTLGAQIARVVEPDEVPHLLKETIDSLGQGLQAGMLLHYGQSGTFEVQMFGVSKSRS</sequence>
<dbReference type="AlphaFoldDB" id="A0A934MKA8"/>
<reference evidence="1" key="1">
    <citation type="submission" date="2020-12" db="EMBL/GenBank/DDBJ databases">
        <authorList>
            <person name="Huq M.A."/>
        </authorList>
    </citation>
    <scope>NUCLEOTIDE SEQUENCE</scope>
    <source>
        <strain evidence="1">MAHUQ-46</strain>
    </source>
</reference>
<accession>A0A934MKA8</accession>
<evidence type="ECO:0000313" key="2">
    <source>
        <dbReference type="Proteomes" id="UP000640274"/>
    </source>
</evidence>
<protein>
    <submittedName>
        <fullName evidence="1">Uncharacterized protein</fullName>
    </submittedName>
</protein>
<name>A0A934MKA8_9BACL</name>
<gene>
    <name evidence="1" type="ORF">JFN88_05830</name>
</gene>
<dbReference type="RefSeq" id="WP_199018385.1">
    <property type="nucleotide sequence ID" value="NZ_JAELUP010000014.1"/>
</dbReference>
<keyword evidence="2" id="KW-1185">Reference proteome</keyword>
<dbReference type="Proteomes" id="UP000640274">
    <property type="component" value="Unassembled WGS sequence"/>
</dbReference>
<proteinExistence type="predicted"/>
<evidence type="ECO:0000313" key="1">
    <source>
        <dbReference type="EMBL" id="MBJ6360835.1"/>
    </source>
</evidence>
<organism evidence="1 2">
    <name type="scientific">Paenibacillus roseus</name>
    <dbReference type="NCBI Taxonomy" id="2798579"/>
    <lineage>
        <taxon>Bacteria</taxon>
        <taxon>Bacillati</taxon>
        <taxon>Bacillota</taxon>
        <taxon>Bacilli</taxon>
        <taxon>Bacillales</taxon>
        <taxon>Paenibacillaceae</taxon>
        <taxon>Paenibacillus</taxon>
    </lineage>
</organism>